<keyword evidence="6" id="KW-1185">Reference proteome</keyword>
<dbReference type="InterPro" id="IPR000873">
    <property type="entry name" value="AMP-dep_synth/lig_dom"/>
</dbReference>
<evidence type="ECO:0000259" key="3">
    <source>
        <dbReference type="Pfam" id="PF00501"/>
    </source>
</evidence>
<evidence type="ECO:0000313" key="5">
    <source>
        <dbReference type="EMBL" id="GAA4389099.1"/>
    </source>
</evidence>
<evidence type="ECO:0000313" key="6">
    <source>
        <dbReference type="Proteomes" id="UP001500635"/>
    </source>
</evidence>
<proteinExistence type="inferred from homology"/>
<keyword evidence="2" id="KW-0436">Ligase</keyword>
<name>A0ABP8JDL9_9ACTN</name>
<dbReference type="InterPro" id="IPR042099">
    <property type="entry name" value="ANL_N_sf"/>
</dbReference>
<dbReference type="PROSITE" id="PS00455">
    <property type="entry name" value="AMP_BINDING"/>
    <property type="match status" value="1"/>
</dbReference>
<dbReference type="PANTHER" id="PTHR43201:SF5">
    <property type="entry name" value="MEDIUM-CHAIN ACYL-COA LIGASE ACSF2, MITOCHONDRIAL"/>
    <property type="match status" value="1"/>
</dbReference>
<protein>
    <submittedName>
        <fullName evidence="5">Acyl-CoA synthetase</fullName>
    </submittedName>
</protein>
<dbReference type="CDD" id="cd04433">
    <property type="entry name" value="AFD_class_I"/>
    <property type="match status" value="1"/>
</dbReference>
<reference evidence="6" key="1">
    <citation type="journal article" date="2019" name="Int. J. Syst. Evol. Microbiol.">
        <title>The Global Catalogue of Microorganisms (GCM) 10K type strain sequencing project: providing services to taxonomists for standard genome sequencing and annotation.</title>
        <authorList>
            <consortium name="The Broad Institute Genomics Platform"/>
            <consortium name="The Broad Institute Genome Sequencing Center for Infectious Disease"/>
            <person name="Wu L."/>
            <person name="Ma J."/>
        </authorList>
    </citation>
    <scope>NUCLEOTIDE SEQUENCE [LARGE SCALE GENOMIC DNA]</scope>
    <source>
        <strain evidence="6">JCM 17688</strain>
    </source>
</reference>
<sequence>MAAVAGKSGPLSAAVTKAVGLLPESVTRTVDDAVETAEAYLLLQTSGFIDVRHPAQVLRAVRGNRTLGPATTMIKKSAEQYPDAPAVTDERGTLTFREIDEASDRLANALLATGLRPGDVVGMLARDHRGLVLTIAAAGKAGFRLAMMNTGFAKPQFAEVALREHVQAMLHDSEFVGLLDALPADMPRFLTWVDDGDALPGGSITIDELIDRGPAGAPPTPETAGGFIILTSGTTGLPKGAPRTKVDPTTSAVFLDRLPIPKRGSVAVASPLFHATGFALWTIATSMGNETVTMRRFDPENTLRLIAERHVDLLVAVPTMLARIMALGPETIAKYDTSSLRGIVVAGSALAPELAERVQDTFGDVLYNLYGSTEVAVASIATPDELRRAPGTVGRPPITSHVALFDEAGRRITEPDVKGRVFVRAGAAFEGYTDGRTKEVIDGFMSSGDMGHFDAEGLLFIDGRDDDMIVSGGENVYPQEVENLLSAHPEVLDVAVIGVDDADFGARLRALVVRTAGSALDVEGVRDHVRANLARYKVPRDVIFVDELPRNPTGKLIRKQLREIPAE</sequence>
<evidence type="ECO:0000256" key="1">
    <source>
        <dbReference type="ARBA" id="ARBA00006432"/>
    </source>
</evidence>
<evidence type="ECO:0000259" key="4">
    <source>
        <dbReference type="Pfam" id="PF13193"/>
    </source>
</evidence>
<dbReference type="Gene3D" id="3.40.50.12780">
    <property type="entry name" value="N-terminal domain of ligase-like"/>
    <property type="match status" value="1"/>
</dbReference>
<gene>
    <name evidence="5" type="ORF">GCM10023147_15420</name>
</gene>
<accession>A0ABP8JDL9</accession>
<dbReference type="InterPro" id="IPR020845">
    <property type="entry name" value="AMP-binding_CS"/>
</dbReference>
<dbReference type="SUPFAM" id="SSF56801">
    <property type="entry name" value="Acetyl-CoA synthetase-like"/>
    <property type="match status" value="1"/>
</dbReference>
<dbReference type="EMBL" id="BAABFR010000017">
    <property type="protein sequence ID" value="GAA4389099.1"/>
    <property type="molecule type" value="Genomic_DNA"/>
</dbReference>
<comment type="similarity">
    <text evidence="1">Belongs to the ATP-dependent AMP-binding enzyme family.</text>
</comment>
<dbReference type="InterPro" id="IPR025110">
    <property type="entry name" value="AMP-bd_C"/>
</dbReference>
<feature type="domain" description="AMP-dependent synthetase/ligase" evidence="3">
    <location>
        <begin position="75"/>
        <end position="432"/>
    </location>
</feature>
<comment type="caution">
    <text evidence="5">The sequence shown here is derived from an EMBL/GenBank/DDBJ whole genome shotgun (WGS) entry which is preliminary data.</text>
</comment>
<evidence type="ECO:0000256" key="2">
    <source>
        <dbReference type="ARBA" id="ARBA00022598"/>
    </source>
</evidence>
<dbReference type="Proteomes" id="UP001500635">
    <property type="component" value="Unassembled WGS sequence"/>
</dbReference>
<dbReference type="Pfam" id="PF00501">
    <property type="entry name" value="AMP-binding"/>
    <property type="match status" value="1"/>
</dbReference>
<dbReference type="Pfam" id="PF13193">
    <property type="entry name" value="AMP-binding_C"/>
    <property type="match status" value="1"/>
</dbReference>
<feature type="domain" description="AMP-binding enzyme C-terminal" evidence="4">
    <location>
        <begin position="480"/>
        <end position="555"/>
    </location>
</feature>
<organism evidence="5 6">
    <name type="scientific">Tsukamurella soli</name>
    <dbReference type="NCBI Taxonomy" id="644556"/>
    <lineage>
        <taxon>Bacteria</taxon>
        <taxon>Bacillati</taxon>
        <taxon>Actinomycetota</taxon>
        <taxon>Actinomycetes</taxon>
        <taxon>Mycobacteriales</taxon>
        <taxon>Tsukamurellaceae</taxon>
        <taxon>Tsukamurella</taxon>
    </lineage>
</organism>
<dbReference type="InterPro" id="IPR045851">
    <property type="entry name" value="AMP-bd_C_sf"/>
</dbReference>
<dbReference type="Gene3D" id="3.30.300.30">
    <property type="match status" value="1"/>
</dbReference>
<dbReference type="PANTHER" id="PTHR43201">
    <property type="entry name" value="ACYL-COA SYNTHETASE"/>
    <property type="match status" value="1"/>
</dbReference>